<proteinExistence type="predicted"/>
<feature type="transmembrane region" description="Helical" evidence="1">
    <location>
        <begin position="299"/>
        <end position="325"/>
    </location>
</feature>
<keyword evidence="1" id="KW-0812">Transmembrane</keyword>
<dbReference type="InterPro" id="IPR011701">
    <property type="entry name" value="MFS"/>
</dbReference>
<keyword evidence="1" id="KW-0472">Membrane</keyword>
<dbReference type="Gene3D" id="1.20.1250.20">
    <property type="entry name" value="MFS general substrate transporter like domains"/>
    <property type="match status" value="1"/>
</dbReference>
<dbReference type="AlphaFoldDB" id="A0A812Y799"/>
<keyword evidence="1" id="KW-1133">Transmembrane helix</keyword>
<dbReference type="Pfam" id="PF07690">
    <property type="entry name" value="MFS_1"/>
    <property type="match status" value="1"/>
</dbReference>
<organism evidence="3 4">
    <name type="scientific">Symbiodinium pilosum</name>
    <name type="common">Dinoflagellate</name>
    <dbReference type="NCBI Taxonomy" id="2952"/>
    <lineage>
        <taxon>Eukaryota</taxon>
        <taxon>Sar</taxon>
        <taxon>Alveolata</taxon>
        <taxon>Dinophyceae</taxon>
        <taxon>Suessiales</taxon>
        <taxon>Symbiodiniaceae</taxon>
        <taxon>Symbiodinium</taxon>
    </lineage>
</organism>
<feature type="transmembrane region" description="Helical" evidence="1">
    <location>
        <begin position="422"/>
        <end position="445"/>
    </location>
</feature>
<comment type="caution">
    <text evidence="3">The sequence shown here is derived from an EMBL/GenBank/DDBJ whole genome shotgun (WGS) entry which is preliminary data.</text>
</comment>
<evidence type="ECO:0000256" key="1">
    <source>
        <dbReference type="SAM" id="Phobius"/>
    </source>
</evidence>
<feature type="transmembrane region" description="Helical" evidence="1">
    <location>
        <begin position="186"/>
        <end position="207"/>
    </location>
</feature>
<dbReference type="SUPFAM" id="SSF103473">
    <property type="entry name" value="MFS general substrate transporter"/>
    <property type="match status" value="1"/>
</dbReference>
<keyword evidence="4" id="KW-1185">Reference proteome</keyword>
<reference evidence="3" key="1">
    <citation type="submission" date="2021-02" db="EMBL/GenBank/DDBJ databases">
        <authorList>
            <person name="Dougan E. K."/>
            <person name="Rhodes N."/>
            <person name="Thang M."/>
            <person name="Chan C."/>
        </authorList>
    </citation>
    <scope>NUCLEOTIDE SEQUENCE</scope>
</reference>
<dbReference type="Proteomes" id="UP000649617">
    <property type="component" value="Unassembled WGS sequence"/>
</dbReference>
<evidence type="ECO:0000256" key="2">
    <source>
        <dbReference type="SAM" id="SignalP"/>
    </source>
</evidence>
<dbReference type="OrthoDB" id="426007at2759"/>
<feature type="chain" id="PRO_5032326794" evidence="2">
    <location>
        <begin position="19"/>
        <end position="561"/>
    </location>
</feature>
<accession>A0A812Y799</accession>
<dbReference type="GO" id="GO:0022857">
    <property type="term" value="F:transmembrane transporter activity"/>
    <property type="evidence" value="ECO:0007669"/>
    <property type="project" value="InterPro"/>
</dbReference>
<protein>
    <submittedName>
        <fullName evidence="3">GIP protein</fullName>
    </submittedName>
</protein>
<name>A0A812Y799_SYMPI</name>
<feature type="transmembrane region" description="Helical" evidence="1">
    <location>
        <begin position="119"/>
        <end position="138"/>
    </location>
</feature>
<sequence>MAYLLLALCAGFLGRACAEVVAETCSTSWIQEGYVLSSRIARNVEVAEASRVQEQGPLTEELNAKGFSDFTVPISPRVIMMMVVFIALLIAHEAFVAVGMKPLMANHQKPNSLPMQCAFALNWLIMMVSLSMLVPVSLDYALAMGQSATASGVFLSGPTVFALLGTVLGRPLTSEVNWDQVYARNLWIRCNSLVFLGYLILAFLMQAASHWSDSARKTAFWAFLFVNAILQFFNSLPLVGWSTMWNIVTPNSQKTLWSMITISCRNAGFIVGPVCYAALSFTVRKGRDVSPVSMMGWSFIGLAMFQATALVMGVLCLPTVIAPFAKEDEVEEVPENEEEVELNPEELPPDSRRQIVWNIIAYCYERPFTVSAIEVSTMMLLEVEYGWPSELCGASFMVVGGASILMGVVSSVVMARKWIKDSILFLGSTFISLAGVLLLFDWPFFGAFGAGSLLVADSLVYSFSSVSNGIAQGWATRAAMKGTNFDIQTYRVQNVAGVQISRFVAPIFTRFILDFGGRNFYALVQLIMCTMGTSTVCRTVWLVWRGRSQERNAEDEILKPE</sequence>
<feature type="transmembrane region" description="Helical" evidence="1">
    <location>
        <begin position="520"/>
        <end position="544"/>
    </location>
</feature>
<feature type="transmembrane region" description="Helical" evidence="1">
    <location>
        <begin position="78"/>
        <end position="98"/>
    </location>
</feature>
<dbReference type="EMBL" id="CAJNIZ010047749">
    <property type="protein sequence ID" value="CAE7775223.1"/>
    <property type="molecule type" value="Genomic_DNA"/>
</dbReference>
<feature type="signal peptide" evidence="2">
    <location>
        <begin position="1"/>
        <end position="18"/>
    </location>
</feature>
<dbReference type="InterPro" id="IPR036259">
    <property type="entry name" value="MFS_trans_sf"/>
</dbReference>
<feature type="transmembrane region" description="Helical" evidence="1">
    <location>
        <begin position="256"/>
        <end position="279"/>
    </location>
</feature>
<gene>
    <name evidence="3" type="primary">GIP</name>
    <name evidence="3" type="ORF">SPIL2461_LOCUS22935</name>
</gene>
<evidence type="ECO:0000313" key="3">
    <source>
        <dbReference type="EMBL" id="CAE7775223.1"/>
    </source>
</evidence>
<feature type="transmembrane region" description="Helical" evidence="1">
    <location>
        <begin position="219"/>
        <end position="236"/>
    </location>
</feature>
<evidence type="ECO:0000313" key="4">
    <source>
        <dbReference type="Proteomes" id="UP000649617"/>
    </source>
</evidence>
<keyword evidence="2" id="KW-0732">Signal</keyword>